<reference evidence="2 3" key="1">
    <citation type="journal article" date="2016" name="Nat. Commun.">
        <title>Thousands of microbial genomes shed light on interconnected biogeochemical processes in an aquifer system.</title>
        <authorList>
            <person name="Anantharaman K."/>
            <person name="Brown C.T."/>
            <person name="Hug L.A."/>
            <person name="Sharon I."/>
            <person name="Castelle C.J."/>
            <person name="Probst A.J."/>
            <person name="Thomas B.C."/>
            <person name="Singh A."/>
            <person name="Wilkins M.J."/>
            <person name="Karaoz U."/>
            <person name="Brodie E.L."/>
            <person name="Williams K.H."/>
            <person name="Hubbard S.S."/>
            <person name="Banfield J.F."/>
        </authorList>
    </citation>
    <scope>NUCLEOTIDE SEQUENCE [LARGE SCALE GENOMIC DNA]</scope>
</reference>
<dbReference type="Proteomes" id="UP000179237">
    <property type="component" value="Unassembled WGS sequence"/>
</dbReference>
<name>A0A1F5FT68_9BACT</name>
<sequence>MNNLPSLTPKTSIFEVKFDDKWQATISFGKDTYGTISLPGYKDIGGFKTAIHLLAMGISEFAISSINFVPLLIYKVEKETGRIYDIKSLPLNWGKDDLGSEHWISTQAISAKTNQLVTVTFALCRKQGKDFTLTLLED</sequence>
<evidence type="ECO:0000256" key="1">
    <source>
        <dbReference type="SAM" id="Phobius"/>
    </source>
</evidence>
<keyword evidence="1" id="KW-1133">Transmembrane helix</keyword>
<accession>A0A1F5FT68</accession>
<protein>
    <submittedName>
        <fullName evidence="2">Uncharacterized protein</fullName>
    </submittedName>
</protein>
<evidence type="ECO:0000313" key="2">
    <source>
        <dbReference type="EMBL" id="OGD82818.1"/>
    </source>
</evidence>
<proteinExistence type="predicted"/>
<organism evidence="2 3">
    <name type="scientific">Candidatus Collierbacteria bacterium RIFOXYD1_FULL_40_9</name>
    <dbReference type="NCBI Taxonomy" id="1817731"/>
    <lineage>
        <taxon>Bacteria</taxon>
        <taxon>Candidatus Collieribacteriota</taxon>
    </lineage>
</organism>
<feature type="transmembrane region" description="Helical" evidence="1">
    <location>
        <begin position="50"/>
        <end position="74"/>
    </location>
</feature>
<dbReference type="AlphaFoldDB" id="A0A1F5FT68"/>
<dbReference type="EMBL" id="MFAQ01000039">
    <property type="protein sequence ID" value="OGD82818.1"/>
    <property type="molecule type" value="Genomic_DNA"/>
</dbReference>
<comment type="caution">
    <text evidence="2">The sequence shown here is derived from an EMBL/GenBank/DDBJ whole genome shotgun (WGS) entry which is preliminary data.</text>
</comment>
<keyword evidence="1" id="KW-0812">Transmembrane</keyword>
<keyword evidence="1" id="KW-0472">Membrane</keyword>
<gene>
    <name evidence="2" type="ORF">A2572_01275</name>
</gene>
<evidence type="ECO:0000313" key="3">
    <source>
        <dbReference type="Proteomes" id="UP000179237"/>
    </source>
</evidence>